<keyword evidence="3" id="KW-0966">Cell projection</keyword>
<feature type="domain" description="Flagellar hook-length control protein-like C-terminal" evidence="2">
    <location>
        <begin position="282"/>
        <end position="347"/>
    </location>
</feature>
<dbReference type="EMBL" id="BSFL01000002">
    <property type="protein sequence ID" value="GLK79987.1"/>
    <property type="molecule type" value="Genomic_DNA"/>
</dbReference>
<accession>A0A9W6JMU1</accession>
<proteinExistence type="predicted"/>
<evidence type="ECO:0000313" key="4">
    <source>
        <dbReference type="Proteomes" id="UP001143309"/>
    </source>
</evidence>
<protein>
    <submittedName>
        <fullName evidence="3">Flagellar hook-length control protein</fullName>
    </submittedName>
</protein>
<reference evidence="3" key="2">
    <citation type="submission" date="2023-01" db="EMBL/GenBank/DDBJ databases">
        <authorList>
            <person name="Sun Q."/>
            <person name="Evtushenko L."/>
        </authorList>
    </citation>
    <scope>NUCLEOTIDE SEQUENCE</scope>
    <source>
        <strain evidence="3">VKM B-2748</strain>
    </source>
</reference>
<keyword evidence="3" id="KW-0282">Flagellum</keyword>
<dbReference type="Proteomes" id="UP001143309">
    <property type="component" value="Unassembled WGS sequence"/>
</dbReference>
<dbReference type="InterPro" id="IPR038610">
    <property type="entry name" value="FliK-like_C_sf"/>
</dbReference>
<keyword evidence="4" id="KW-1185">Reference proteome</keyword>
<evidence type="ECO:0000256" key="1">
    <source>
        <dbReference type="SAM" id="MobiDB-lite"/>
    </source>
</evidence>
<dbReference type="CDD" id="cd17470">
    <property type="entry name" value="T3SS_Flik_C"/>
    <property type="match status" value="1"/>
</dbReference>
<evidence type="ECO:0000313" key="3">
    <source>
        <dbReference type="EMBL" id="GLK79987.1"/>
    </source>
</evidence>
<feature type="compositionally biased region" description="Low complexity" evidence="1">
    <location>
        <begin position="182"/>
        <end position="209"/>
    </location>
</feature>
<sequence length="404" mass="39101">MGAFADVLAASETAEGPASATAGAESNSSIDELSDRDEAGSSPAAVLVAAQSAILPAPADAAGGEGAGESAGPTLALAEPAAGDAKEARPAPETAVVKPQTSGAAAAERTANAAASAPVVLKVVGGFVDEIEAAGTQAVDDAGQPDVADAVTSPTKPAASQPVAQSPVPIAAAAQPSPPAPASAGSDASADADALAPEIEAAAKPVAEASSDHDASAQDDGASGGGSAAGQAAKIADQIPTGASGFETAAKAVQASSQTAPSAAAQVSAAVVAATQAAPAASGARRTRFDVQLEDGDLGRIDVRLDIASDGKVSTRLVVERPETLAMLKQDAGELARSLQQAGFQLAGDGLAFELRDGGGWARERAASLAPAGRNDAIDEGAALAAPLAYAAMRRSASALDLRV</sequence>
<dbReference type="InterPro" id="IPR021136">
    <property type="entry name" value="Flagellar_hook_control-like_C"/>
</dbReference>
<comment type="caution">
    <text evidence="3">The sequence shown here is derived from an EMBL/GenBank/DDBJ whole genome shotgun (WGS) entry which is preliminary data.</text>
</comment>
<gene>
    <name evidence="3" type="ORF">GCM10008174_17280</name>
</gene>
<feature type="compositionally biased region" description="Low complexity" evidence="1">
    <location>
        <begin position="161"/>
        <end position="175"/>
    </location>
</feature>
<dbReference type="AlphaFoldDB" id="A0A9W6JMU1"/>
<feature type="region of interest" description="Disordered" evidence="1">
    <location>
        <begin position="58"/>
        <end position="105"/>
    </location>
</feature>
<evidence type="ECO:0000259" key="2">
    <source>
        <dbReference type="Pfam" id="PF02120"/>
    </source>
</evidence>
<reference evidence="3" key="1">
    <citation type="journal article" date="2014" name="Int. J. Syst. Evol. Microbiol.">
        <title>Complete genome sequence of Corynebacterium casei LMG S-19264T (=DSM 44701T), isolated from a smear-ripened cheese.</title>
        <authorList>
            <consortium name="US DOE Joint Genome Institute (JGI-PGF)"/>
            <person name="Walter F."/>
            <person name="Albersmeier A."/>
            <person name="Kalinowski J."/>
            <person name="Ruckert C."/>
        </authorList>
    </citation>
    <scope>NUCLEOTIDE SEQUENCE</scope>
    <source>
        <strain evidence="3">VKM B-2748</strain>
    </source>
</reference>
<name>A0A9W6JMU1_9HYPH</name>
<dbReference type="RefSeq" id="WP_271200465.1">
    <property type="nucleotide sequence ID" value="NZ_BSFL01000002.1"/>
</dbReference>
<keyword evidence="3" id="KW-0969">Cilium</keyword>
<dbReference type="Gene3D" id="3.30.750.140">
    <property type="match status" value="1"/>
</dbReference>
<organism evidence="3 4">
    <name type="scientific">Methylopila turkensis</name>
    <dbReference type="NCBI Taxonomy" id="1437816"/>
    <lineage>
        <taxon>Bacteria</taxon>
        <taxon>Pseudomonadati</taxon>
        <taxon>Pseudomonadota</taxon>
        <taxon>Alphaproteobacteria</taxon>
        <taxon>Hyphomicrobiales</taxon>
        <taxon>Methylopilaceae</taxon>
        <taxon>Methylopila</taxon>
    </lineage>
</organism>
<dbReference type="Pfam" id="PF02120">
    <property type="entry name" value="Flg_hook"/>
    <property type="match status" value="1"/>
</dbReference>
<feature type="region of interest" description="Disordered" evidence="1">
    <location>
        <begin position="1"/>
        <end position="43"/>
    </location>
</feature>
<feature type="region of interest" description="Disordered" evidence="1">
    <location>
        <begin position="136"/>
        <end position="232"/>
    </location>
</feature>